<protein>
    <submittedName>
        <fullName evidence="1">Uncharacterized protein</fullName>
    </submittedName>
</protein>
<keyword evidence="2" id="KW-1185">Reference proteome</keyword>
<sequence length="416" mass="46844">MTLVNEYEDDYSSGDDIGLSEEIAEITQACVPAGDGTSNGAAPTNYSDNDYEDDLEIARSVQNRLLAAGSAAAPSTKSDDDEESDIEYANRIKNLYGTSTSSISAVFDDDEEDDFEILRAIQKRFSSYDKGSERVAEEPHTLSPGLEVETTSSMISNRSDVSELHRTSRGGCNTTNLLTENVERQPDSSIESYKSDYCESSKLPNKRSGLPVAAQVLFDAIKKNRCFQKFLRTKMTEMEAKIEENKNLRDRAKYLKALHASCVRRTGHALSLKKDPHVQLISAKKSYSKNNDKRIRAMFYGPAENSHVINYRMVLERFPQSLDRKKWSVAERENLLKGIRQQFQEMVLQISVDRFSSECSLGEGYDIDNISASIKDLDITPEKIREFLPKVNWDKLAHMYIVGRTGAECEARISFP</sequence>
<dbReference type="Proteomes" id="UP000828941">
    <property type="component" value="Chromosome 4"/>
</dbReference>
<accession>A0ACB9PL16</accession>
<name>A0ACB9PL16_BAUVA</name>
<reference evidence="1 2" key="1">
    <citation type="journal article" date="2022" name="DNA Res.">
        <title>Chromosomal-level genome assembly of the orchid tree Bauhinia variegata (Leguminosae; Cercidoideae) supports the allotetraploid origin hypothesis of Bauhinia.</title>
        <authorList>
            <person name="Zhong Y."/>
            <person name="Chen Y."/>
            <person name="Zheng D."/>
            <person name="Pang J."/>
            <person name="Liu Y."/>
            <person name="Luo S."/>
            <person name="Meng S."/>
            <person name="Qian L."/>
            <person name="Wei D."/>
            <person name="Dai S."/>
            <person name="Zhou R."/>
        </authorList>
    </citation>
    <scope>NUCLEOTIDE SEQUENCE [LARGE SCALE GENOMIC DNA]</scope>
    <source>
        <strain evidence="1">BV-YZ2020</strain>
    </source>
</reference>
<evidence type="ECO:0000313" key="2">
    <source>
        <dbReference type="Proteomes" id="UP000828941"/>
    </source>
</evidence>
<organism evidence="1 2">
    <name type="scientific">Bauhinia variegata</name>
    <name type="common">Purple orchid tree</name>
    <name type="synonym">Phanera variegata</name>
    <dbReference type="NCBI Taxonomy" id="167791"/>
    <lineage>
        <taxon>Eukaryota</taxon>
        <taxon>Viridiplantae</taxon>
        <taxon>Streptophyta</taxon>
        <taxon>Embryophyta</taxon>
        <taxon>Tracheophyta</taxon>
        <taxon>Spermatophyta</taxon>
        <taxon>Magnoliopsida</taxon>
        <taxon>eudicotyledons</taxon>
        <taxon>Gunneridae</taxon>
        <taxon>Pentapetalae</taxon>
        <taxon>rosids</taxon>
        <taxon>fabids</taxon>
        <taxon>Fabales</taxon>
        <taxon>Fabaceae</taxon>
        <taxon>Cercidoideae</taxon>
        <taxon>Cercideae</taxon>
        <taxon>Bauhiniinae</taxon>
        <taxon>Bauhinia</taxon>
    </lineage>
</organism>
<evidence type="ECO:0000313" key="1">
    <source>
        <dbReference type="EMBL" id="KAI4347240.1"/>
    </source>
</evidence>
<proteinExistence type="predicted"/>
<gene>
    <name evidence="1" type="ORF">L6164_008068</name>
</gene>
<comment type="caution">
    <text evidence="1">The sequence shown here is derived from an EMBL/GenBank/DDBJ whole genome shotgun (WGS) entry which is preliminary data.</text>
</comment>
<dbReference type="EMBL" id="CM039429">
    <property type="protein sequence ID" value="KAI4347240.1"/>
    <property type="molecule type" value="Genomic_DNA"/>
</dbReference>